<dbReference type="AlphaFoldDB" id="A0A0R3UAI1"/>
<reference evidence="3" key="2">
    <citation type="submission" date="2019-11" db="UniProtKB">
        <authorList>
            <consortium name="WormBaseParasite"/>
        </authorList>
    </citation>
    <scope>IDENTIFICATION</scope>
</reference>
<evidence type="ECO:0000313" key="2">
    <source>
        <dbReference type="Proteomes" id="UP000267029"/>
    </source>
</evidence>
<evidence type="ECO:0000313" key="1">
    <source>
        <dbReference type="EMBL" id="VDD77927.1"/>
    </source>
</evidence>
<name>A0A0R3UAI1_MESCO</name>
<reference evidence="1 2" key="1">
    <citation type="submission" date="2018-10" db="EMBL/GenBank/DDBJ databases">
        <authorList>
            <consortium name="Pathogen Informatics"/>
        </authorList>
    </citation>
    <scope>NUCLEOTIDE SEQUENCE [LARGE SCALE GENOMIC DNA]</scope>
</reference>
<organism evidence="3">
    <name type="scientific">Mesocestoides corti</name>
    <name type="common">Flatworm</name>
    <dbReference type="NCBI Taxonomy" id="53468"/>
    <lineage>
        <taxon>Eukaryota</taxon>
        <taxon>Metazoa</taxon>
        <taxon>Spiralia</taxon>
        <taxon>Lophotrochozoa</taxon>
        <taxon>Platyhelminthes</taxon>
        <taxon>Cestoda</taxon>
        <taxon>Eucestoda</taxon>
        <taxon>Cyclophyllidea</taxon>
        <taxon>Mesocestoididae</taxon>
        <taxon>Mesocestoides</taxon>
    </lineage>
</organism>
<protein>
    <submittedName>
        <fullName evidence="3">F-box domain-containing protein</fullName>
    </submittedName>
</protein>
<proteinExistence type="predicted"/>
<dbReference type="OrthoDB" id="6229640at2759"/>
<dbReference type="WBParaSite" id="MCU_012013-RA">
    <property type="protein sequence ID" value="MCU_012013-RA"/>
    <property type="gene ID" value="MCU_012013"/>
</dbReference>
<sequence>MESGRSSPTWEGPPPVLNFPAIIPISEQDLANLPKVTFDQSLLRVAENGIEIPLCLAGPMLVLQAKHNEQVSSTPMRSFLEEIAGVETSSPGLAGRGSAIRKMSTWLLYQCETLDQCKNALKPTPPLVLFEIIVEIIRRLEPVPFYVTLRTCRVMEKVNFLNPNDPFDPTDAELCQETPAMFWSDVEGNANPTQIEYKKLCETQVQNTFITSTRLGVLNIVNCLFFKDLYLTRSYLMRNIVRFLIINLIALVRKYCFYLCSEFPLLMTPLYIIHEAQLKPFQIRSVLNNVAKAFGPLIFRLDVRWRNHIIRTHDLMDSDNLEREVAAMARILTESIMRNILCTNSDYAWMPGRPMSAIIYHTSSNCPDECICRFLPDYIGNDMLATEVT</sequence>
<dbReference type="EMBL" id="UXSR01001109">
    <property type="protein sequence ID" value="VDD77927.1"/>
    <property type="molecule type" value="Genomic_DNA"/>
</dbReference>
<gene>
    <name evidence="1" type="ORF">MCOS_LOCUS3930</name>
</gene>
<accession>A0A0R3UAI1</accession>
<dbReference type="Proteomes" id="UP000267029">
    <property type="component" value="Unassembled WGS sequence"/>
</dbReference>
<evidence type="ECO:0000313" key="3">
    <source>
        <dbReference type="WBParaSite" id="MCU_012013-RA"/>
    </source>
</evidence>
<dbReference type="STRING" id="53468.A0A0R3UAI1"/>
<keyword evidence="2" id="KW-1185">Reference proteome</keyword>